<dbReference type="EMBL" id="BNBD01000008">
    <property type="protein sequence ID" value="GHF55033.1"/>
    <property type="molecule type" value="Genomic_DNA"/>
</dbReference>
<evidence type="ECO:0008006" key="4">
    <source>
        <dbReference type="Google" id="ProtNLM"/>
    </source>
</evidence>
<dbReference type="Pfam" id="PF09056">
    <property type="entry name" value="Phospholip_A2_3"/>
    <property type="match status" value="1"/>
</dbReference>
<dbReference type="GO" id="GO:0006644">
    <property type="term" value="P:phospholipid metabolic process"/>
    <property type="evidence" value="ECO:0007669"/>
    <property type="project" value="InterPro"/>
</dbReference>
<dbReference type="GO" id="GO:0004623">
    <property type="term" value="F:phospholipase A2 activity"/>
    <property type="evidence" value="ECO:0007669"/>
    <property type="project" value="InterPro"/>
</dbReference>
<name>A0A919B5N0_9ACTN</name>
<sequence length="191" mass="20604">MKKLSAALAGAALSGVMAFSISTPAFAQDGAAGRTAQPAAVSAVTADDGDTGADDGSGLDAVSRAAKLNRLHELTGQNTINSIWARAYDDAKHGKDPYKFNWNSDGCTNASDSPLGFHFGFACRHHDFGYRNYKAMNAFTEGAKKRVDDTFLDDMQFVCRTQWGPIPQTQRDACLVVAKKYYQAVRTMGHL</sequence>
<reference evidence="2" key="1">
    <citation type="journal article" date="2014" name="Int. J. Syst. Evol. Microbiol.">
        <title>Complete genome sequence of Corynebacterium casei LMG S-19264T (=DSM 44701T), isolated from a smear-ripened cheese.</title>
        <authorList>
            <consortium name="US DOE Joint Genome Institute (JGI-PGF)"/>
            <person name="Walter F."/>
            <person name="Albersmeier A."/>
            <person name="Kalinowski J."/>
            <person name="Ruckert C."/>
        </authorList>
    </citation>
    <scope>NUCLEOTIDE SEQUENCE</scope>
    <source>
        <strain evidence="2">JCM 4059</strain>
    </source>
</reference>
<dbReference type="Proteomes" id="UP000638313">
    <property type="component" value="Unassembled WGS sequence"/>
</dbReference>
<dbReference type="SUPFAM" id="SSF48619">
    <property type="entry name" value="Phospholipase A2, PLA2"/>
    <property type="match status" value="1"/>
</dbReference>
<organism evidence="2 3">
    <name type="scientific">Streptomyces mashuensis</name>
    <dbReference type="NCBI Taxonomy" id="33904"/>
    <lineage>
        <taxon>Bacteria</taxon>
        <taxon>Bacillati</taxon>
        <taxon>Actinomycetota</taxon>
        <taxon>Actinomycetes</taxon>
        <taxon>Kitasatosporales</taxon>
        <taxon>Streptomycetaceae</taxon>
        <taxon>Streptomyces</taxon>
    </lineage>
</organism>
<gene>
    <name evidence="2" type="ORF">GCM10010218_40490</name>
</gene>
<feature type="chain" id="PRO_5036757707" description="Phospholipase A2" evidence="1">
    <location>
        <begin position="28"/>
        <end position="191"/>
    </location>
</feature>
<feature type="signal peptide" evidence="1">
    <location>
        <begin position="1"/>
        <end position="27"/>
    </location>
</feature>
<dbReference type="AlphaFoldDB" id="A0A919B5N0"/>
<evidence type="ECO:0000256" key="1">
    <source>
        <dbReference type="SAM" id="SignalP"/>
    </source>
</evidence>
<dbReference type="Gene3D" id="1.20.90.10">
    <property type="entry name" value="Phospholipase A2 domain"/>
    <property type="match status" value="1"/>
</dbReference>
<keyword evidence="3" id="KW-1185">Reference proteome</keyword>
<reference evidence="2" key="2">
    <citation type="submission" date="2020-09" db="EMBL/GenBank/DDBJ databases">
        <authorList>
            <person name="Sun Q."/>
            <person name="Ohkuma M."/>
        </authorList>
    </citation>
    <scope>NUCLEOTIDE SEQUENCE</scope>
    <source>
        <strain evidence="2">JCM 4059</strain>
    </source>
</reference>
<accession>A0A919B5N0</accession>
<dbReference type="GO" id="GO:0050482">
    <property type="term" value="P:arachidonate secretion"/>
    <property type="evidence" value="ECO:0007669"/>
    <property type="project" value="InterPro"/>
</dbReference>
<dbReference type="InterPro" id="IPR036444">
    <property type="entry name" value="PLipase_A2_dom_sf"/>
</dbReference>
<dbReference type="RefSeq" id="WP_190131060.1">
    <property type="nucleotide sequence ID" value="NZ_BNBD01000008.1"/>
</dbReference>
<keyword evidence="1" id="KW-0732">Signal</keyword>
<proteinExistence type="predicted"/>
<dbReference type="InterPro" id="IPR015141">
    <property type="entry name" value="PLipase_A2_prok/fun"/>
</dbReference>
<evidence type="ECO:0000313" key="3">
    <source>
        <dbReference type="Proteomes" id="UP000638313"/>
    </source>
</evidence>
<protein>
    <recommendedName>
        <fullName evidence="4">Phospholipase A2</fullName>
    </recommendedName>
</protein>
<evidence type="ECO:0000313" key="2">
    <source>
        <dbReference type="EMBL" id="GHF55033.1"/>
    </source>
</evidence>
<comment type="caution">
    <text evidence="2">The sequence shown here is derived from an EMBL/GenBank/DDBJ whole genome shotgun (WGS) entry which is preliminary data.</text>
</comment>